<dbReference type="AlphaFoldDB" id="A0A2N3PS15"/>
<keyword evidence="4" id="KW-1185">Reference proteome</keyword>
<name>A0A2N3PS15_9PROT</name>
<dbReference type="Proteomes" id="UP000233293">
    <property type="component" value="Unassembled WGS sequence"/>
</dbReference>
<evidence type="ECO:0000313" key="3">
    <source>
        <dbReference type="EMBL" id="PKU23192.1"/>
    </source>
</evidence>
<comment type="caution">
    <text evidence="3">The sequence shown here is derived from an EMBL/GenBank/DDBJ whole genome shotgun (WGS) entry which is preliminary data.</text>
</comment>
<accession>A0A2N3PS15</accession>
<dbReference type="OrthoDB" id="595470at2"/>
<dbReference type="InterPro" id="IPR007712">
    <property type="entry name" value="RelE/ParE_toxin"/>
</dbReference>
<reference evidence="4" key="1">
    <citation type="submission" date="2017-12" db="EMBL/GenBank/DDBJ databases">
        <title>Draft genome sequence of Telmatospirillum siberiense 26-4b1T, an acidotolerant peatland alphaproteobacterium potentially involved in sulfur cycling.</title>
        <authorList>
            <person name="Hausmann B."/>
            <person name="Pjevac P."/>
            <person name="Schreck K."/>
            <person name="Herbold C.W."/>
            <person name="Daims H."/>
            <person name="Wagner M."/>
            <person name="Pester M."/>
            <person name="Loy A."/>
        </authorList>
    </citation>
    <scope>NUCLEOTIDE SEQUENCE [LARGE SCALE GENOMIC DNA]</scope>
    <source>
        <strain evidence="4">26-4b1</strain>
    </source>
</reference>
<sequence length="93" mass="10723">MKVRWTPEAEQDRYSVVEYIAANNPRAAIKMDELFGDSVAMLADFPLMGRVGIIPGTRELILHESYRVVYEVEEETVWVLALVHTARQWPPIH</sequence>
<dbReference type="RefSeq" id="WP_101251891.1">
    <property type="nucleotide sequence ID" value="NZ_PIUM01000022.1"/>
</dbReference>
<protein>
    <submittedName>
        <fullName evidence="3">Type II toxin-antitoxin system mRNA interferase toxin, RelE/StbE family</fullName>
    </submittedName>
</protein>
<gene>
    <name evidence="3" type="ORF">CWS72_17310</name>
</gene>
<dbReference type="NCBIfam" id="TIGR02385">
    <property type="entry name" value="RelE_StbE"/>
    <property type="match status" value="1"/>
</dbReference>
<evidence type="ECO:0000256" key="1">
    <source>
        <dbReference type="ARBA" id="ARBA00006226"/>
    </source>
</evidence>
<dbReference type="InterPro" id="IPR035093">
    <property type="entry name" value="RelE/ParE_toxin_dom_sf"/>
</dbReference>
<dbReference type="InterPro" id="IPR051803">
    <property type="entry name" value="TA_system_RelE-like_toxin"/>
</dbReference>
<comment type="similarity">
    <text evidence="1">Belongs to the RelE toxin family.</text>
</comment>
<proteinExistence type="inferred from homology"/>
<organism evidence="3 4">
    <name type="scientific">Telmatospirillum siberiense</name>
    <dbReference type="NCBI Taxonomy" id="382514"/>
    <lineage>
        <taxon>Bacteria</taxon>
        <taxon>Pseudomonadati</taxon>
        <taxon>Pseudomonadota</taxon>
        <taxon>Alphaproteobacteria</taxon>
        <taxon>Rhodospirillales</taxon>
        <taxon>Rhodospirillaceae</taxon>
        <taxon>Telmatospirillum</taxon>
    </lineage>
</organism>
<dbReference type="Pfam" id="PF05016">
    <property type="entry name" value="ParE_toxin"/>
    <property type="match status" value="1"/>
</dbReference>
<evidence type="ECO:0000313" key="4">
    <source>
        <dbReference type="Proteomes" id="UP000233293"/>
    </source>
</evidence>
<dbReference type="EMBL" id="PIUM01000022">
    <property type="protein sequence ID" value="PKU23192.1"/>
    <property type="molecule type" value="Genomic_DNA"/>
</dbReference>
<keyword evidence="2" id="KW-1277">Toxin-antitoxin system</keyword>
<dbReference type="Gene3D" id="3.30.2310.20">
    <property type="entry name" value="RelE-like"/>
    <property type="match status" value="1"/>
</dbReference>
<dbReference type="PANTHER" id="PTHR33755:SF6">
    <property type="entry name" value="PLASMID STABILIZATION SYSTEM PROTEIN"/>
    <property type="match status" value="1"/>
</dbReference>
<evidence type="ECO:0000256" key="2">
    <source>
        <dbReference type="ARBA" id="ARBA00022649"/>
    </source>
</evidence>
<dbReference type="PANTHER" id="PTHR33755">
    <property type="entry name" value="TOXIN PARE1-RELATED"/>
    <property type="match status" value="1"/>
</dbReference>